<dbReference type="SFLD" id="SFLDG01278">
    <property type="entry name" value="biotin_synthase_like"/>
    <property type="match status" value="1"/>
</dbReference>
<dbReference type="PATRIC" id="fig|315405.11.peg.32"/>
<comment type="cofactor">
    <cofactor evidence="17">
        <name>[2Fe-2S] cluster</name>
        <dbReference type="ChEBI" id="CHEBI:190135"/>
    </cofactor>
    <text evidence="17">Binds 1 [2Fe-2S] cluster. The cluster is coordinated with 3 cysteines and 1 arginine.</text>
</comment>
<dbReference type="EMBL" id="LQOF01000004">
    <property type="protein sequence ID" value="KXT73957.1"/>
    <property type="molecule type" value="Genomic_DNA"/>
</dbReference>
<feature type="binding site" evidence="16 17">
    <location>
        <position position="255"/>
    </location>
    <ligand>
        <name>[2Fe-2S] cluster</name>
        <dbReference type="ChEBI" id="CHEBI:190135"/>
    </ligand>
</feature>
<evidence type="ECO:0000313" key="20">
    <source>
        <dbReference type="EMBL" id="KXU06703.1"/>
    </source>
</evidence>
<dbReference type="EMBL" id="LQXV01000245">
    <property type="protein sequence ID" value="KXU06703.1"/>
    <property type="molecule type" value="Genomic_DNA"/>
</dbReference>
<comment type="catalytic activity">
    <reaction evidence="13 16">
        <text>(4R,5S)-dethiobiotin + (sulfur carrier)-SH + 2 reduced [2Fe-2S]-[ferredoxin] + 2 S-adenosyl-L-methionine = (sulfur carrier)-H + biotin + 2 5'-deoxyadenosine + 2 L-methionine + 2 oxidized [2Fe-2S]-[ferredoxin]</text>
        <dbReference type="Rhea" id="RHEA:22060"/>
        <dbReference type="Rhea" id="RHEA-COMP:10000"/>
        <dbReference type="Rhea" id="RHEA-COMP:10001"/>
        <dbReference type="Rhea" id="RHEA-COMP:14737"/>
        <dbReference type="Rhea" id="RHEA-COMP:14739"/>
        <dbReference type="ChEBI" id="CHEBI:17319"/>
        <dbReference type="ChEBI" id="CHEBI:29917"/>
        <dbReference type="ChEBI" id="CHEBI:33737"/>
        <dbReference type="ChEBI" id="CHEBI:33738"/>
        <dbReference type="ChEBI" id="CHEBI:57586"/>
        <dbReference type="ChEBI" id="CHEBI:57844"/>
        <dbReference type="ChEBI" id="CHEBI:59789"/>
        <dbReference type="ChEBI" id="CHEBI:64428"/>
        <dbReference type="ChEBI" id="CHEBI:149473"/>
        <dbReference type="EC" id="2.8.1.6"/>
    </reaction>
</comment>
<comment type="cofactor">
    <cofactor evidence="16">
        <name>[2Fe-2S] cluster</name>
        <dbReference type="ChEBI" id="CHEBI:190135"/>
    </cofactor>
    <text evidence="16">Binds 1 [2Fe-2S] cluster. The cluster is coordinated with 3 cysteines and 1 arginine.</text>
</comment>
<dbReference type="InterPro" id="IPR006638">
    <property type="entry name" value="Elp3/MiaA/NifB-like_rSAM"/>
</dbReference>
<accession>A0A139QWE3</accession>
<evidence type="ECO:0000256" key="17">
    <source>
        <dbReference type="PIRSR" id="PIRSR001619-1"/>
    </source>
</evidence>
<dbReference type="Proteomes" id="UP000071927">
    <property type="component" value="Unassembled WGS sequence"/>
</dbReference>
<evidence type="ECO:0000256" key="1">
    <source>
        <dbReference type="ARBA" id="ARBA00004942"/>
    </source>
</evidence>
<dbReference type="OMA" id="NICTTHT"/>
<organism evidence="20 22">
    <name type="scientific">Streptococcus gallolyticus</name>
    <dbReference type="NCBI Taxonomy" id="315405"/>
    <lineage>
        <taxon>Bacteria</taxon>
        <taxon>Bacillati</taxon>
        <taxon>Bacillota</taxon>
        <taxon>Bacilli</taxon>
        <taxon>Lactobacillales</taxon>
        <taxon>Streptococcaceae</taxon>
        <taxon>Streptococcus</taxon>
    </lineage>
</organism>
<dbReference type="CDD" id="cd01335">
    <property type="entry name" value="Radical_SAM"/>
    <property type="match status" value="1"/>
</dbReference>
<evidence type="ECO:0000313" key="21">
    <source>
        <dbReference type="Proteomes" id="UP000070198"/>
    </source>
</evidence>
<protein>
    <recommendedName>
        <fullName evidence="15 16">Biotin synthase</fullName>
        <ecNumber evidence="4 16">2.8.1.6</ecNumber>
    </recommendedName>
</protein>
<evidence type="ECO:0000256" key="4">
    <source>
        <dbReference type="ARBA" id="ARBA00012236"/>
    </source>
</evidence>
<dbReference type="InterPro" id="IPR007197">
    <property type="entry name" value="rSAM"/>
</dbReference>
<dbReference type="SFLD" id="SFLDG01060">
    <property type="entry name" value="BATS_domain_containing"/>
    <property type="match status" value="1"/>
</dbReference>
<dbReference type="SUPFAM" id="SSF102114">
    <property type="entry name" value="Radical SAM enzymes"/>
    <property type="match status" value="1"/>
</dbReference>
<evidence type="ECO:0000313" key="22">
    <source>
        <dbReference type="Proteomes" id="UP000071927"/>
    </source>
</evidence>
<feature type="binding site" evidence="16 17">
    <location>
        <position position="53"/>
    </location>
    <ligand>
        <name>[4Fe-4S] cluster</name>
        <dbReference type="ChEBI" id="CHEBI:49883"/>
        <note>4Fe-4S-S-AdoMet</note>
    </ligand>
</feature>
<dbReference type="InterPro" id="IPR013785">
    <property type="entry name" value="Aldolase_TIM"/>
</dbReference>
<dbReference type="InterPro" id="IPR024177">
    <property type="entry name" value="Biotin_synthase"/>
</dbReference>
<dbReference type="GO" id="GO:0051539">
    <property type="term" value="F:4 iron, 4 sulfur cluster binding"/>
    <property type="evidence" value="ECO:0007669"/>
    <property type="project" value="UniProtKB-KW"/>
</dbReference>
<dbReference type="InterPro" id="IPR010722">
    <property type="entry name" value="BATS_dom"/>
</dbReference>
<evidence type="ECO:0000259" key="18">
    <source>
        <dbReference type="PROSITE" id="PS51918"/>
    </source>
</evidence>
<comment type="subunit">
    <text evidence="3 16">Homodimer.</text>
</comment>
<evidence type="ECO:0000256" key="10">
    <source>
        <dbReference type="ARBA" id="ARBA00022756"/>
    </source>
</evidence>
<keyword evidence="5 16" id="KW-0004">4Fe-4S</keyword>
<dbReference type="GeneID" id="57920671"/>
<evidence type="ECO:0000256" key="5">
    <source>
        <dbReference type="ARBA" id="ARBA00022485"/>
    </source>
</evidence>
<dbReference type="PANTHER" id="PTHR22976:SF2">
    <property type="entry name" value="BIOTIN SYNTHASE, MITOCHONDRIAL"/>
    <property type="match status" value="1"/>
</dbReference>
<dbReference type="FunFam" id="3.20.20.70:FF:000026">
    <property type="entry name" value="Biotin synthase"/>
    <property type="match status" value="1"/>
</dbReference>
<keyword evidence="8 16" id="KW-0001">2Fe-2S</keyword>
<evidence type="ECO:0000256" key="2">
    <source>
        <dbReference type="ARBA" id="ARBA00010765"/>
    </source>
</evidence>
<keyword evidence="6 16" id="KW-0808">Transferase</keyword>
<feature type="binding site" evidence="16 17">
    <location>
        <position position="56"/>
    </location>
    <ligand>
        <name>[4Fe-4S] cluster</name>
        <dbReference type="ChEBI" id="CHEBI:49883"/>
        <note>4Fe-4S-S-AdoMet</note>
    </ligand>
</feature>
<dbReference type="NCBIfam" id="TIGR00433">
    <property type="entry name" value="bioB"/>
    <property type="match status" value="1"/>
</dbReference>
<dbReference type="Pfam" id="PF04055">
    <property type="entry name" value="Radical_SAM"/>
    <property type="match status" value="1"/>
</dbReference>
<evidence type="ECO:0000256" key="15">
    <source>
        <dbReference type="ARBA" id="ARBA00070199"/>
    </source>
</evidence>
<dbReference type="SMART" id="SM00729">
    <property type="entry name" value="Elp3"/>
    <property type="match status" value="1"/>
</dbReference>
<keyword evidence="9 16" id="KW-0479">Metal-binding</keyword>
<keyword evidence="7 16" id="KW-0949">S-adenosyl-L-methionine</keyword>
<dbReference type="InterPro" id="IPR058240">
    <property type="entry name" value="rSAM_sf"/>
</dbReference>
<dbReference type="PIRSF" id="PIRSF001619">
    <property type="entry name" value="Biotin_synth"/>
    <property type="match status" value="1"/>
</dbReference>
<evidence type="ECO:0000256" key="11">
    <source>
        <dbReference type="ARBA" id="ARBA00023004"/>
    </source>
</evidence>
<evidence type="ECO:0000256" key="9">
    <source>
        <dbReference type="ARBA" id="ARBA00022723"/>
    </source>
</evidence>
<evidence type="ECO:0000256" key="14">
    <source>
        <dbReference type="ARBA" id="ARBA00057568"/>
    </source>
</evidence>
<feature type="domain" description="Radical SAM core" evidence="18">
    <location>
        <begin position="34"/>
        <end position="260"/>
    </location>
</feature>
<dbReference type="GO" id="GO:0051537">
    <property type="term" value="F:2 iron, 2 sulfur cluster binding"/>
    <property type="evidence" value="ECO:0007669"/>
    <property type="project" value="UniProtKB-KW"/>
</dbReference>
<dbReference type="PANTHER" id="PTHR22976">
    <property type="entry name" value="BIOTIN SYNTHASE"/>
    <property type="match status" value="1"/>
</dbReference>
<dbReference type="Gene3D" id="3.20.20.70">
    <property type="entry name" value="Aldolase class I"/>
    <property type="match status" value="1"/>
</dbReference>
<dbReference type="RefSeq" id="WP_009854904.1">
    <property type="nucleotide sequence ID" value="NZ_CP054015.1"/>
</dbReference>
<dbReference type="Proteomes" id="UP000070198">
    <property type="component" value="Unassembled WGS sequence"/>
</dbReference>
<evidence type="ECO:0000256" key="8">
    <source>
        <dbReference type="ARBA" id="ARBA00022714"/>
    </source>
</evidence>
<dbReference type="Pfam" id="PF06968">
    <property type="entry name" value="BATS"/>
    <property type="match status" value="1"/>
</dbReference>
<evidence type="ECO:0000256" key="3">
    <source>
        <dbReference type="ARBA" id="ARBA00011738"/>
    </source>
</evidence>
<feature type="binding site" evidence="16 17">
    <location>
        <position position="49"/>
    </location>
    <ligand>
        <name>[4Fe-4S] cluster</name>
        <dbReference type="ChEBI" id="CHEBI:49883"/>
        <note>4Fe-4S-S-AdoMet</note>
    </ligand>
</feature>
<name>A0A139QWE3_9STRE</name>
<evidence type="ECO:0000256" key="12">
    <source>
        <dbReference type="ARBA" id="ARBA00023014"/>
    </source>
</evidence>
<comment type="similarity">
    <text evidence="2 16">Belongs to the radical SAM superfamily. Biotin synthase family.</text>
</comment>
<comment type="pathway">
    <text evidence="1 16">Cofactor biosynthesis; biotin biosynthesis; biotin from 7,8-diaminononanoate: step 2/2.</text>
</comment>
<evidence type="ECO:0000256" key="7">
    <source>
        <dbReference type="ARBA" id="ARBA00022691"/>
    </source>
</evidence>
<dbReference type="AlphaFoldDB" id="A0A139QWE3"/>
<comment type="cofactor">
    <cofactor evidence="16 17">
        <name>[4Fe-4S] cluster</name>
        <dbReference type="ChEBI" id="CHEBI:49883"/>
    </cofactor>
    <text evidence="16 17">Binds 1 [4Fe-4S] cluster. The cluster is coordinated with 3 cysteines and an exchangeable S-adenosyl-L-methionine.</text>
</comment>
<dbReference type="UniPathway" id="UPA00078">
    <property type="reaction ID" value="UER00162"/>
</dbReference>
<keyword evidence="10 16" id="KW-0093">Biotin biosynthesis</keyword>
<evidence type="ECO:0000313" key="19">
    <source>
        <dbReference type="EMBL" id="KXT73957.1"/>
    </source>
</evidence>
<keyword evidence="11 16" id="KW-0408">Iron</keyword>
<comment type="function">
    <text evidence="14 16">Catalyzes the conversion of dethiobiotin (DTB) to biotin by the insertion of a sulfur atom into dethiobiotin via a radical-based mechanism.</text>
</comment>
<keyword evidence="12 16" id="KW-0411">Iron-sulfur</keyword>
<feature type="binding site" evidence="16 17">
    <location>
        <position position="185"/>
    </location>
    <ligand>
        <name>[2Fe-2S] cluster</name>
        <dbReference type="ChEBI" id="CHEBI:190135"/>
    </ligand>
</feature>
<comment type="caution">
    <text evidence="20">The sequence shown here is derived from an EMBL/GenBank/DDBJ whole genome shotgun (WGS) entry which is preliminary data.</text>
</comment>
<dbReference type="GO" id="GO:0005506">
    <property type="term" value="F:iron ion binding"/>
    <property type="evidence" value="ECO:0007669"/>
    <property type="project" value="UniProtKB-UniRule"/>
</dbReference>
<evidence type="ECO:0000256" key="13">
    <source>
        <dbReference type="ARBA" id="ARBA00051157"/>
    </source>
</evidence>
<reference evidence="21 22" key="1">
    <citation type="submission" date="2016-01" db="EMBL/GenBank/DDBJ databases">
        <title>Highly variable Streptococcus oralis are common among viridans streptococci isolated from primates.</title>
        <authorList>
            <person name="Denapaite D."/>
            <person name="Rieger M."/>
            <person name="Koendgen S."/>
            <person name="Brueckner R."/>
            <person name="Ochigava I."/>
            <person name="Kappeler P."/>
            <person name="Maetz-Rensing K."/>
            <person name="Leendertz F."/>
            <person name="Hakenbeck R."/>
        </authorList>
    </citation>
    <scope>NUCLEOTIDE SEQUENCE [LARGE SCALE GENOMIC DNA]</scope>
    <source>
        <strain evidence="19 21">DD02</strain>
        <strain evidence="20 22">DD03</strain>
    </source>
</reference>
<dbReference type="HAMAP" id="MF_01694">
    <property type="entry name" value="BioB"/>
    <property type="match status" value="1"/>
</dbReference>
<dbReference type="GO" id="GO:0009102">
    <property type="term" value="P:biotin biosynthetic process"/>
    <property type="evidence" value="ECO:0007669"/>
    <property type="project" value="UniProtKB-UniRule"/>
</dbReference>
<sequence length="311" mass="34970">MISKRDCLNILQSDGNWWEYYAQAILVKKNRSGNRIRLNTLLNAKSGLCAEDCGYCSQAKGSKSNIERYGLLPKNQIIRQAIIAKRNNSSVFCIALSGTRPTDKEISILCDVISEIKRIMTIEICLSIGLVRDDQLVKLKAAGVDRINHNLNTPRDNYPKITTTHTYQDRLDTLEVLRRNNINTCSGFICGMGETDEQLIELAFDLKSQEPYSVPVNFLLPIKGTKLEGRNELTPMRCLKILVMLRLLFPDTELRISAGREYHLGEMQQLAILIVDSIFLGNYLTEKGAKISEDQKLIQGLGLTVEGECNG</sequence>
<proteinExistence type="inferred from homology"/>
<evidence type="ECO:0000256" key="6">
    <source>
        <dbReference type="ARBA" id="ARBA00022679"/>
    </source>
</evidence>
<dbReference type="GO" id="GO:0004076">
    <property type="term" value="F:biotin synthase activity"/>
    <property type="evidence" value="ECO:0007669"/>
    <property type="project" value="UniProtKB-UniRule"/>
</dbReference>
<gene>
    <name evidence="16" type="primary">bioB</name>
    <name evidence="19" type="ORF">SGADD02_00027</name>
    <name evidence="20" type="ORF">SGADD03_01412</name>
</gene>
<feature type="binding site" evidence="16 17">
    <location>
        <position position="125"/>
    </location>
    <ligand>
        <name>[2Fe-2S] cluster</name>
        <dbReference type="ChEBI" id="CHEBI:190135"/>
    </ligand>
</feature>
<dbReference type="PROSITE" id="PS51918">
    <property type="entry name" value="RADICAL_SAM"/>
    <property type="match status" value="1"/>
</dbReference>
<dbReference type="SFLD" id="SFLDS00029">
    <property type="entry name" value="Radical_SAM"/>
    <property type="match status" value="1"/>
</dbReference>
<evidence type="ECO:0000256" key="16">
    <source>
        <dbReference type="HAMAP-Rule" id="MF_01694"/>
    </source>
</evidence>
<dbReference type="EC" id="2.8.1.6" evidence="4 16"/>
<dbReference type="InterPro" id="IPR002684">
    <property type="entry name" value="Biotin_synth/BioAB"/>
</dbReference>
<dbReference type="SMART" id="SM00876">
    <property type="entry name" value="BATS"/>
    <property type="match status" value="1"/>
</dbReference>
<feature type="binding site" evidence="16 17">
    <location>
        <position position="93"/>
    </location>
    <ligand>
        <name>[2Fe-2S] cluster</name>
        <dbReference type="ChEBI" id="CHEBI:190135"/>
    </ligand>
</feature>